<reference evidence="2 3" key="1">
    <citation type="submission" date="2019-04" db="EMBL/GenBank/DDBJ databases">
        <title>Aspergillus burnettii sp. nov., novel species from soil in southeast Queensland.</title>
        <authorList>
            <person name="Gilchrist C.L.M."/>
            <person name="Pitt J.I."/>
            <person name="Lange L."/>
            <person name="Lacey H.J."/>
            <person name="Vuong D."/>
            <person name="Midgley D.J."/>
            <person name="Greenfield P."/>
            <person name="Bradbury M."/>
            <person name="Lacey E."/>
            <person name="Busk P.K."/>
            <person name="Pilgaard B."/>
            <person name="Chooi Y.H."/>
            <person name="Piggott A.M."/>
        </authorList>
    </citation>
    <scope>NUCLEOTIDE SEQUENCE [LARGE SCALE GENOMIC DNA]</scope>
    <source>
        <strain evidence="2 3">FRR 5400</strain>
    </source>
</reference>
<protein>
    <submittedName>
        <fullName evidence="2">Uncharacterized protein</fullName>
    </submittedName>
</protein>
<feature type="region of interest" description="Disordered" evidence="1">
    <location>
        <begin position="1"/>
        <end position="58"/>
    </location>
</feature>
<name>A0A8H6E5W9_PETAA</name>
<keyword evidence="3" id="KW-1185">Reference proteome</keyword>
<dbReference type="Proteomes" id="UP000541154">
    <property type="component" value="Unassembled WGS sequence"/>
</dbReference>
<proteinExistence type="predicted"/>
<evidence type="ECO:0000313" key="2">
    <source>
        <dbReference type="EMBL" id="KAF5860611.1"/>
    </source>
</evidence>
<sequence>MSQLGKSLFRNPFHRRKKSGDAKAQIDHQEDGPTNVLLPTPSSQSSTQPTQPASKQAFTPLDLWKVAYDHVNDEEQRILSTVRSPTHLDNERNHSQTNALIGEVIRLTEEQYEEYQQKANGKLRASC</sequence>
<feature type="compositionally biased region" description="Low complexity" evidence="1">
    <location>
        <begin position="39"/>
        <end position="52"/>
    </location>
</feature>
<dbReference type="EMBL" id="SPNV01000124">
    <property type="protein sequence ID" value="KAF5860611.1"/>
    <property type="molecule type" value="Genomic_DNA"/>
</dbReference>
<organism evidence="2 3">
    <name type="scientific">Petromyces alliaceus</name>
    <name type="common">Aspergillus alliaceus</name>
    <dbReference type="NCBI Taxonomy" id="209559"/>
    <lineage>
        <taxon>Eukaryota</taxon>
        <taxon>Fungi</taxon>
        <taxon>Dikarya</taxon>
        <taxon>Ascomycota</taxon>
        <taxon>Pezizomycotina</taxon>
        <taxon>Eurotiomycetes</taxon>
        <taxon>Eurotiomycetidae</taxon>
        <taxon>Eurotiales</taxon>
        <taxon>Aspergillaceae</taxon>
        <taxon>Aspergillus</taxon>
        <taxon>Aspergillus subgen. Circumdati</taxon>
    </lineage>
</organism>
<evidence type="ECO:0000313" key="3">
    <source>
        <dbReference type="Proteomes" id="UP000541154"/>
    </source>
</evidence>
<comment type="caution">
    <text evidence="2">The sequence shown here is derived from an EMBL/GenBank/DDBJ whole genome shotgun (WGS) entry which is preliminary data.</text>
</comment>
<dbReference type="AlphaFoldDB" id="A0A8H6E5W9"/>
<feature type="compositionally biased region" description="Basic and acidic residues" evidence="1">
    <location>
        <begin position="19"/>
        <end position="31"/>
    </location>
</feature>
<gene>
    <name evidence="2" type="ORF">ETB97_001315</name>
</gene>
<accession>A0A8H6E5W9</accession>
<evidence type="ECO:0000256" key="1">
    <source>
        <dbReference type="SAM" id="MobiDB-lite"/>
    </source>
</evidence>